<dbReference type="Gene3D" id="1.10.489.10">
    <property type="entry name" value="Chloroperoxidase-like"/>
    <property type="match status" value="1"/>
</dbReference>
<dbReference type="Proteomes" id="UP000076722">
    <property type="component" value="Unassembled WGS sequence"/>
</dbReference>
<evidence type="ECO:0000259" key="9">
    <source>
        <dbReference type="PROSITE" id="PS51405"/>
    </source>
</evidence>
<feature type="domain" description="Heme haloperoxidase family profile" evidence="9">
    <location>
        <begin position="62"/>
        <end position="299"/>
    </location>
</feature>
<keyword evidence="8" id="KW-0732">Signal</keyword>
<feature type="chain" id="PRO_5007854085" evidence="8">
    <location>
        <begin position="21"/>
        <end position="381"/>
    </location>
</feature>
<evidence type="ECO:0000256" key="5">
    <source>
        <dbReference type="ARBA" id="ARBA00023002"/>
    </source>
</evidence>
<keyword evidence="3" id="KW-0349">Heme</keyword>
<comment type="cofactor">
    <cofactor evidence="1">
        <name>heme b</name>
        <dbReference type="ChEBI" id="CHEBI:60344"/>
    </cofactor>
</comment>
<accession>A0A164W6P1</accession>
<evidence type="ECO:0000256" key="3">
    <source>
        <dbReference type="ARBA" id="ARBA00022617"/>
    </source>
</evidence>
<keyword evidence="4" id="KW-0479">Metal-binding</keyword>
<dbReference type="Pfam" id="PF01328">
    <property type="entry name" value="Peroxidase_2"/>
    <property type="match status" value="1"/>
</dbReference>
<dbReference type="InterPro" id="IPR000028">
    <property type="entry name" value="Chloroperoxidase"/>
</dbReference>
<reference evidence="10 11" key="1">
    <citation type="journal article" date="2016" name="Mol. Biol. Evol.">
        <title>Comparative Genomics of Early-Diverging Mushroom-Forming Fungi Provides Insights into the Origins of Lignocellulose Decay Capabilities.</title>
        <authorList>
            <person name="Nagy L.G."/>
            <person name="Riley R."/>
            <person name="Tritt A."/>
            <person name="Adam C."/>
            <person name="Daum C."/>
            <person name="Floudas D."/>
            <person name="Sun H."/>
            <person name="Yadav J.S."/>
            <person name="Pangilinan J."/>
            <person name="Larsson K.H."/>
            <person name="Matsuura K."/>
            <person name="Barry K."/>
            <person name="Labutti K."/>
            <person name="Kuo R."/>
            <person name="Ohm R.A."/>
            <person name="Bhattacharya S.S."/>
            <person name="Shirouzu T."/>
            <person name="Yoshinaga Y."/>
            <person name="Martin F.M."/>
            <person name="Grigoriev I.V."/>
            <person name="Hibbett D.S."/>
        </authorList>
    </citation>
    <scope>NUCLEOTIDE SEQUENCE [LARGE SCALE GENOMIC DNA]</scope>
    <source>
        <strain evidence="10 11">HHB9708</strain>
    </source>
</reference>
<keyword evidence="2 10" id="KW-0575">Peroxidase</keyword>
<gene>
    <name evidence="10" type="ORF">SISNIDRAFT_452909</name>
</gene>
<dbReference type="GO" id="GO:0004601">
    <property type="term" value="F:peroxidase activity"/>
    <property type="evidence" value="ECO:0007669"/>
    <property type="project" value="UniProtKB-KW"/>
</dbReference>
<evidence type="ECO:0000256" key="1">
    <source>
        <dbReference type="ARBA" id="ARBA00001970"/>
    </source>
</evidence>
<dbReference type="GO" id="GO:0046872">
    <property type="term" value="F:metal ion binding"/>
    <property type="evidence" value="ECO:0007669"/>
    <property type="project" value="UniProtKB-KW"/>
</dbReference>
<evidence type="ECO:0000256" key="6">
    <source>
        <dbReference type="ARBA" id="ARBA00023004"/>
    </source>
</evidence>
<evidence type="ECO:0000256" key="7">
    <source>
        <dbReference type="ARBA" id="ARBA00025795"/>
    </source>
</evidence>
<organism evidence="10 11">
    <name type="scientific">Sistotremastrum niveocremeum HHB9708</name>
    <dbReference type="NCBI Taxonomy" id="1314777"/>
    <lineage>
        <taxon>Eukaryota</taxon>
        <taxon>Fungi</taxon>
        <taxon>Dikarya</taxon>
        <taxon>Basidiomycota</taxon>
        <taxon>Agaricomycotina</taxon>
        <taxon>Agaricomycetes</taxon>
        <taxon>Sistotremastrales</taxon>
        <taxon>Sistotremastraceae</taxon>
        <taxon>Sertulicium</taxon>
        <taxon>Sertulicium niveocremeum</taxon>
    </lineage>
</organism>
<dbReference type="SUPFAM" id="SSF47571">
    <property type="entry name" value="Cloroperoxidase"/>
    <property type="match status" value="1"/>
</dbReference>
<dbReference type="InterPro" id="IPR036851">
    <property type="entry name" value="Chloroperoxidase-like_sf"/>
</dbReference>
<dbReference type="PROSITE" id="PS51405">
    <property type="entry name" value="HEME_HALOPEROXIDASE"/>
    <property type="match status" value="1"/>
</dbReference>
<name>A0A164W6P1_9AGAM</name>
<comment type="similarity">
    <text evidence="7">Belongs to the chloroperoxidase family.</text>
</comment>
<feature type="signal peptide" evidence="8">
    <location>
        <begin position="1"/>
        <end position="20"/>
    </location>
</feature>
<dbReference type="PANTHER" id="PTHR33577">
    <property type="entry name" value="STERIGMATOCYSTIN BIOSYNTHESIS PEROXIDASE STCC-RELATED"/>
    <property type="match status" value="1"/>
</dbReference>
<dbReference type="PANTHER" id="PTHR33577:SF16">
    <property type="entry name" value="HEME HALOPEROXIDASE FAMILY PROFILE DOMAIN-CONTAINING PROTEIN"/>
    <property type="match status" value="1"/>
</dbReference>
<evidence type="ECO:0000313" key="11">
    <source>
        <dbReference type="Proteomes" id="UP000076722"/>
    </source>
</evidence>
<sequence length="381" mass="40583">MLTITPAFILAASAFLRAAANPVGPTSTSKGGSGSSTDGQKFVLITVPPFPTDTSLKVIPDASHPFVAPGPGDKRGPCPGLNTLANHGYLPHNGIASFEQLIEGVEEGYNMEHDLASALSALAILGRGNAFINQVSIGGVSELVPPLPGKIDGKTAGGLAKHGRFEGDVSQTRHDIGEGDYQNFQDDLYDQFLTYVGRFGGDSPTTGNASVVTLPVLQEYKYHRFLSEQASDPNLEFSIARMIISYDEAAFVLNFFPNGTDNVIDTTILGSFFRNQTFPYNWHRRGDPGNFTFIQDAAAEILGAHPLVPGTNKNGVWTPDAPLNTGSTFTDVHLNIMQNLASSLNDVTGDLKTNVETLLAALAKPFGVDPLKVRPQGTPGQ</sequence>
<evidence type="ECO:0000256" key="8">
    <source>
        <dbReference type="SAM" id="SignalP"/>
    </source>
</evidence>
<evidence type="ECO:0000313" key="10">
    <source>
        <dbReference type="EMBL" id="KZS94784.1"/>
    </source>
</evidence>
<dbReference type="OrthoDB" id="2542103at2759"/>
<dbReference type="EMBL" id="KV419403">
    <property type="protein sequence ID" value="KZS94784.1"/>
    <property type="molecule type" value="Genomic_DNA"/>
</dbReference>
<keyword evidence="6" id="KW-0408">Iron</keyword>
<dbReference type="AlphaFoldDB" id="A0A164W6P1"/>
<keyword evidence="5" id="KW-0560">Oxidoreductase</keyword>
<protein>
    <submittedName>
        <fullName evidence="10">Cloroperoxidase</fullName>
    </submittedName>
</protein>
<evidence type="ECO:0000256" key="2">
    <source>
        <dbReference type="ARBA" id="ARBA00022559"/>
    </source>
</evidence>
<keyword evidence="11" id="KW-1185">Reference proteome</keyword>
<evidence type="ECO:0000256" key="4">
    <source>
        <dbReference type="ARBA" id="ARBA00022723"/>
    </source>
</evidence>
<proteinExistence type="inferred from homology"/>